<dbReference type="InterPro" id="IPR012876">
    <property type="entry name" value="DUF1677_pln"/>
</dbReference>
<name>A0ABM3R5G3_SPIOL</name>
<evidence type="ECO:0000313" key="1">
    <source>
        <dbReference type="Proteomes" id="UP000813463"/>
    </source>
</evidence>
<dbReference type="GeneID" id="130466180"/>
<organism evidence="1 2">
    <name type="scientific">Spinacia oleracea</name>
    <name type="common">Spinach</name>
    <dbReference type="NCBI Taxonomy" id="3562"/>
    <lineage>
        <taxon>Eukaryota</taxon>
        <taxon>Viridiplantae</taxon>
        <taxon>Streptophyta</taxon>
        <taxon>Embryophyta</taxon>
        <taxon>Tracheophyta</taxon>
        <taxon>Spermatophyta</taxon>
        <taxon>Magnoliopsida</taxon>
        <taxon>eudicotyledons</taxon>
        <taxon>Gunneridae</taxon>
        <taxon>Pentapetalae</taxon>
        <taxon>Caryophyllales</taxon>
        <taxon>Chenopodiaceae</taxon>
        <taxon>Chenopodioideae</taxon>
        <taxon>Anserineae</taxon>
        <taxon>Spinacia</taxon>
    </lineage>
</organism>
<dbReference type="RefSeq" id="XP_056690859.1">
    <property type="nucleotide sequence ID" value="XM_056834881.1"/>
</dbReference>
<dbReference type="Pfam" id="PF07911">
    <property type="entry name" value="DUF1677"/>
    <property type="match status" value="1"/>
</dbReference>
<proteinExistence type="predicted"/>
<gene>
    <name evidence="2" type="primary">LOC130466180</name>
</gene>
<dbReference type="PANTHER" id="PTHR33108:SF14">
    <property type="entry name" value="OS01G0745000 PROTEIN"/>
    <property type="match status" value="1"/>
</dbReference>
<keyword evidence="1" id="KW-1185">Reference proteome</keyword>
<dbReference type="PANTHER" id="PTHR33108">
    <property type="entry name" value="OS01G0745000 PROTEIN"/>
    <property type="match status" value="1"/>
</dbReference>
<accession>A0ABM3R5G3</accession>
<reference evidence="2" key="2">
    <citation type="submission" date="2025-08" db="UniProtKB">
        <authorList>
            <consortium name="RefSeq"/>
        </authorList>
    </citation>
    <scope>IDENTIFICATION</scope>
    <source>
        <tissue evidence="2">Leaf</tissue>
    </source>
</reference>
<sequence>MENDIKLRKAISDISLHIEDIEDHVTSKIECECCGLNEECSFNYIEQVKDIHNGRWVCGLCSEAVKERLIHHHHHSSTIITSTSKMVMMIDALSLHKEFCDEFNNTTRINPQLSLTCSLKGIAIRSSQRRILSRDDKKLPLSRLARSSSCLPRIEIDRHGGKP</sequence>
<reference evidence="1" key="1">
    <citation type="journal article" date="2021" name="Nat. Commun.">
        <title>Genomic analyses provide insights into spinach domestication and the genetic basis of agronomic traits.</title>
        <authorList>
            <person name="Cai X."/>
            <person name="Sun X."/>
            <person name="Xu C."/>
            <person name="Sun H."/>
            <person name="Wang X."/>
            <person name="Ge C."/>
            <person name="Zhang Z."/>
            <person name="Wang Q."/>
            <person name="Fei Z."/>
            <person name="Jiao C."/>
            <person name="Wang Q."/>
        </authorList>
    </citation>
    <scope>NUCLEOTIDE SEQUENCE [LARGE SCALE GENOMIC DNA]</scope>
    <source>
        <strain evidence="1">cv. Varoflay</strain>
    </source>
</reference>
<evidence type="ECO:0008006" key="3">
    <source>
        <dbReference type="Google" id="ProtNLM"/>
    </source>
</evidence>
<dbReference type="Proteomes" id="UP000813463">
    <property type="component" value="Chromosome 1"/>
</dbReference>
<evidence type="ECO:0000313" key="2">
    <source>
        <dbReference type="RefSeq" id="XP_056690859.1"/>
    </source>
</evidence>
<protein>
    <recommendedName>
        <fullName evidence="3">DUF1677 domain-containing protein</fullName>
    </recommendedName>
</protein>